<dbReference type="Proteomes" id="UP000179243">
    <property type="component" value="Unassembled WGS sequence"/>
</dbReference>
<dbReference type="InterPro" id="IPR020103">
    <property type="entry name" value="PsdUridine_synth_cat_dom_sf"/>
</dbReference>
<dbReference type="Pfam" id="PF01479">
    <property type="entry name" value="S4"/>
    <property type="match status" value="1"/>
</dbReference>
<protein>
    <recommendedName>
        <fullName evidence="5">Pseudouridine synthase</fullName>
        <ecNumber evidence="5">5.4.99.-</ecNumber>
    </recommendedName>
</protein>
<dbReference type="GO" id="GO:0120159">
    <property type="term" value="F:rRNA pseudouridine synthase activity"/>
    <property type="evidence" value="ECO:0007669"/>
    <property type="project" value="UniProtKB-ARBA"/>
</dbReference>
<dbReference type="InterPro" id="IPR050343">
    <property type="entry name" value="RsuA_PseudoU_synthase"/>
</dbReference>
<gene>
    <name evidence="7" type="ORF">A2519_10540</name>
</gene>
<dbReference type="Gene3D" id="3.30.70.1560">
    <property type="entry name" value="Alpha-L RNA-binding motif"/>
    <property type="match status" value="1"/>
</dbReference>
<dbReference type="CDD" id="cd00165">
    <property type="entry name" value="S4"/>
    <property type="match status" value="1"/>
</dbReference>
<evidence type="ECO:0000259" key="6">
    <source>
        <dbReference type="SMART" id="SM00363"/>
    </source>
</evidence>
<feature type="domain" description="RNA-binding S4" evidence="6">
    <location>
        <begin position="4"/>
        <end position="66"/>
    </location>
</feature>
<comment type="similarity">
    <text evidence="1 5">Belongs to the pseudouridine synthase RsuA family.</text>
</comment>
<dbReference type="PROSITE" id="PS01149">
    <property type="entry name" value="PSI_RSU"/>
    <property type="match status" value="1"/>
</dbReference>
<evidence type="ECO:0000256" key="1">
    <source>
        <dbReference type="ARBA" id="ARBA00008348"/>
    </source>
</evidence>
<evidence type="ECO:0000256" key="3">
    <source>
        <dbReference type="ARBA" id="ARBA00023235"/>
    </source>
</evidence>
<evidence type="ECO:0000256" key="2">
    <source>
        <dbReference type="ARBA" id="ARBA00022884"/>
    </source>
</evidence>
<name>A0A1F7F1F9_UNCRA</name>
<dbReference type="SUPFAM" id="SSF55174">
    <property type="entry name" value="Alpha-L RNA-binding motif"/>
    <property type="match status" value="1"/>
</dbReference>
<organism evidence="7 8">
    <name type="scientific">Candidatus Raymondbacteria bacterium RIFOXYD12_FULL_49_13</name>
    <dbReference type="NCBI Taxonomy" id="1817890"/>
    <lineage>
        <taxon>Bacteria</taxon>
        <taxon>Raymondiibacteriota</taxon>
    </lineage>
</organism>
<dbReference type="FunFam" id="3.10.290.10:FF:000003">
    <property type="entry name" value="Pseudouridine synthase"/>
    <property type="match status" value="1"/>
</dbReference>
<keyword evidence="3 5" id="KW-0413">Isomerase</keyword>
<dbReference type="GO" id="GO:0005829">
    <property type="term" value="C:cytosol"/>
    <property type="evidence" value="ECO:0007669"/>
    <property type="project" value="UniProtKB-ARBA"/>
</dbReference>
<accession>A0A1F7F1F9</accession>
<dbReference type="GO" id="GO:0000455">
    <property type="term" value="P:enzyme-directed rRNA pseudouridine synthesis"/>
    <property type="evidence" value="ECO:0007669"/>
    <property type="project" value="UniProtKB-ARBA"/>
</dbReference>
<dbReference type="InterPro" id="IPR042092">
    <property type="entry name" value="PsdUridine_s_RsuA/RluB/E/F_cat"/>
</dbReference>
<dbReference type="EMBL" id="MFYX01000146">
    <property type="protein sequence ID" value="OGK00438.1"/>
    <property type="molecule type" value="Genomic_DNA"/>
</dbReference>
<proteinExistence type="inferred from homology"/>
<reference evidence="7 8" key="1">
    <citation type="journal article" date="2016" name="Nat. Commun.">
        <title>Thousands of microbial genomes shed light on interconnected biogeochemical processes in an aquifer system.</title>
        <authorList>
            <person name="Anantharaman K."/>
            <person name="Brown C.T."/>
            <person name="Hug L.A."/>
            <person name="Sharon I."/>
            <person name="Castelle C.J."/>
            <person name="Probst A.J."/>
            <person name="Thomas B.C."/>
            <person name="Singh A."/>
            <person name="Wilkins M.J."/>
            <person name="Karaoz U."/>
            <person name="Brodie E.L."/>
            <person name="Williams K.H."/>
            <person name="Hubbard S.S."/>
            <person name="Banfield J.F."/>
        </authorList>
    </citation>
    <scope>NUCLEOTIDE SEQUENCE [LARGE SCALE GENOMIC DNA]</scope>
</reference>
<evidence type="ECO:0000313" key="8">
    <source>
        <dbReference type="Proteomes" id="UP000179243"/>
    </source>
</evidence>
<dbReference type="Pfam" id="PF00849">
    <property type="entry name" value="PseudoU_synth_2"/>
    <property type="match status" value="1"/>
</dbReference>
<comment type="caution">
    <text evidence="7">The sequence shown here is derived from an EMBL/GenBank/DDBJ whole genome shotgun (WGS) entry which is preliminary data.</text>
</comment>
<dbReference type="Gene3D" id="3.10.290.10">
    <property type="entry name" value="RNA-binding S4 domain"/>
    <property type="match status" value="1"/>
</dbReference>
<dbReference type="GO" id="GO:0003723">
    <property type="term" value="F:RNA binding"/>
    <property type="evidence" value="ECO:0007669"/>
    <property type="project" value="UniProtKB-KW"/>
</dbReference>
<dbReference type="FunFam" id="3.30.70.1560:FF:000001">
    <property type="entry name" value="Pseudouridine synthase"/>
    <property type="match status" value="1"/>
</dbReference>
<evidence type="ECO:0000256" key="4">
    <source>
        <dbReference type="PROSITE-ProRule" id="PRU00182"/>
    </source>
</evidence>
<dbReference type="PANTHER" id="PTHR47683">
    <property type="entry name" value="PSEUDOURIDINE SYNTHASE FAMILY PROTEIN-RELATED"/>
    <property type="match status" value="1"/>
</dbReference>
<dbReference type="InterPro" id="IPR018496">
    <property type="entry name" value="PsdUridine_synth_RsuA/RluB_CS"/>
</dbReference>
<dbReference type="SUPFAM" id="SSF55120">
    <property type="entry name" value="Pseudouridine synthase"/>
    <property type="match status" value="1"/>
</dbReference>
<dbReference type="PANTHER" id="PTHR47683:SF2">
    <property type="entry name" value="RNA-BINDING S4 DOMAIN-CONTAINING PROTEIN"/>
    <property type="match status" value="1"/>
</dbReference>
<dbReference type="EC" id="5.4.99.-" evidence="5"/>
<dbReference type="Gene3D" id="3.30.70.580">
    <property type="entry name" value="Pseudouridine synthase I, catalytic domain, N-terminal subdomain"/>
    <property type="match status" value="1"/>
</dbReference>
<dbReference type="InterPro" id="IPR020094">
    <property type="entry name" value="TruA/RsuA/RluB/E/F_N"/>
</dbReference>
<keyword evidence="2 4" id="KW-0694">RNA-binding</keyword>
<dbReference type="SMART" id="SM00363">
    <property type="entry name" value="S4"/>
    <property type="match status" value="1"/>
</dbReference>
<dbReference type="InterPro" id="IPR000748">
    <property type="entry name" value="PsdUridine_synth_RsuA/RluB/E/F"/>
</dbReference>
<dbReference type="InterPro" id="IPR002942">
    <property type="entry name" value="S4_RNA-bd"/>
</dbReference>
<sequence length="241" mass="27359">MKEVRLNRFLASCGLGARRQCERFIVHGLVQINGQTVTELATKVDPETDSVTLRGKDLKPITSSIHLILNKPAGYVVSCKGFGEKTVFDLLKGMPATLRYAGRLDKESEGLLFFSTNGELVNMLTHPRYNMGKIYLVTLDRTLNRKELDIFRKGVPLDDELTMPAQIDPLSDTQQCYRVIIHEGKNRQIRRMMQYIGSQVLRLQRVAFGPLHLGNLPTGAFRKLNKNEIYKLKRNLNLACL</sequence>
<dbReference type="InterPro" id="IPR006145">
    <property type="entry name" value="PsdUridine_synth_RsuA/RluA"/>
</dbReference>
<dbReference type="InterPro" id="IPR036986">
    <property type="entry name" value="S4_RNA-bd_sf"/>
</dbReference>
<dbReference type="PROSITE" id="PS50889">
    <property type="entry name" value="S4"/>
    <property type="match status" value="1"/>
</dbReference>
<evidence type="ECO:0000313" key="7">
    <source>
        <dbReference type="EMBL" id="OGK00438.1"/>
    </source>
</evidence>
<evidence type="ECO:0000256" key="5">
    <source>
        <dbReference type="RuleBase" id="RU003887"/>
    </source>
</evidence>
<dbReference type="NCBIfam" id="TIGR00093">
    <property type="entry name" value="pseudouridine synthase"/>
    <property type="match status" value="1"/>
</dbReference>
<dbReference type="AlphaFoldDB" id="A0A1F7F1F9"/>